<name>A0A2K2F1N0_9CLOT</name>
<dbReference type="AlphaFoldDB" id="A0A2K2F1N0"/>
<dbReference type="PANTHER" id="PTHR37164">
    <property type="entry name" value="BACTERIOHEMERYTHRIN"/>
    <property type="match status" value="1"/>
</dbReference>
<dbReference type="InterPro" id="IPR016131">
    <property type="entry name" value="Haemerythrin_Fe_BS"/>
</dbReference>
<dbReference type="InterPro" id="IPR050669">
    <property type="entry name" value="Hemerythrin"/>
</dbReference>
<accession>A0A2K2F1N0</accession>
<dbReference type="CDD" id="cd12107">
    <property type="entry name" value="Hemerythrin"/>
    <property type="match status" value="1"/>
</dbReference>
<dbReference type="GO" id="GO:0046872">
    <property type="term" value="F:metal ion binding"/>
    <property type="evidence" value="ECO:0007669"/>
    <property type="project" value="UniProtKB-KW"/>
</dbReference>
<dbReference type="Pfam" id="PF01814">
    <property type="entry name" value="Hemerythrin"/>
    <property type="match status" value="1"/>
</dbReference>
<comment type="caution">
    <text evidence="5">The sequence shown here is derived from an EMBL/GenBank/DDBJ whole genome shotgun (WGS) entry which is preliminary data.</text>
</comment>
<keyword evidence="3" id="KW-0408">Iron</keyword>
<evidence type="ECO:0000256" key="2">
    <source>
        <dbReference type="ARBA" id="ARBA00022723"/>
    </source>
</evidence>
<dbReference type="PANTHER" id="PTHR37164:SF1">
    <property type="entry name" value="BACTERIOHEMERYTHRIN"/>
    <property type="match status" value="1"/>
</dbReference>
<protein>
    <submittedName>
        <fullName evidence="5">Bacteriohemerythrin</fullName>
    </submittedName>
</protein>
<dbReference type="RefSeq" id="WP_103082173.1">
    <property type="nucleotide sequence ID" value="NZ_CP021850.1"/>
</dbReference>
<dbReference type="InterPro" id="IPR035938">
    <property type="entry name" value="Hemerythrin-like_sf"/>
</dbReference>
<dbReference type="OrthoDB" id="9797092at2"/>
<sequence>MYFEWKDSYGVNIAEIDKQHKKLFEIGGKISDLVLAKDGYDHYDEIMVVLEELKEYTLKHFRYEEMLMEKYGFEGLDQHKIEHMFLVKKLERMKNEDIDANQEETLLNLINFVSDWIAGHILKTDMGYKEFFNAKGIK</sequence>
<dbReference type="NCBIfam" id="NF033749">
    <property type="entry name" value="bact_hemeryth"/>
    <property type="match status" value="1"/>
</dbReference>
<dbReference type="KEGG" id="cthd:CDO33_09645"/>
<dbReference type="Gene3D" id="1.20.120.50">
    <property type="entry name" value="Hemerythrin-like"/>
    <property type="match status" value="1"/>
</dbReference>
<keyword evidence="2" id="KW-0479">Metal-binding</keyword>
<dbReference type="InterPro" id="IPR012827">
    <property type="entry name" value="Hemerythrin_metal-bd"/>
</dbReference>
<evidence type="ECO:0000313" key="5">
    <source>
        <dbReference type="EMBL" id="PNT97505.1"/>
    </source>
</evidence>
<gene>
    <name evidence="5" type="ORF">CDQ84_13050</name>
</gene>
<dbReference type="EMBL" id="NIOJ01000036">
    <property type="protein sequence ID" value="PNT97505.1"/>
    <property type="molecule type" value="Genomic_DNA"/>
</dbReference>
<dbReference type="PROSITE" id="PS00550">
    <property type="entry name" value="HEMERYTHRINS"/>
    <property type="match status" value="1"/>
</dbReference>
<dbReference type="Proteomes" id="UP000236151">
    <property type="component" value="Unassembled WGS sequence"/>
</dbReference>
<evidence type="ECO:0000256" key="3">
    <source>
        <dbReference type="ARBA" id="ARBA00023004"/>
    </source>
</evidence>
<evidence type="ECO:0000256" key="1">
    <source>
        <dbReference type="ARBA" id="ARBA00010587"/>
    </source>
</evidence>
<dbReference type="InterPro" id="IPR012312">
    <property type="entry name" value="Hemerythrin-like"/>
</dbReference>
<reference evidence="5 6" key="1">
    <citation type="submission" date="2017-06" db="EMBL/GenBank/DDBJ databases">
        <title>Investigating the central metabolism of Clostridium thermosuccinogenes.</title>
        <authorList>
            <person name="Koendjbiharie J.G."/>
            <person name="van Kranenburg R."/>
        </authorList>
    </citation>
    <scope>NUCLEOTIDE SEQUENCE [LARGE SCALE GENOMIC DNA]</scope>
    <source>
        <strain evidence="5 6">DSM 5806</strain>
    </source>
</reference>
<organism evidence="5 6">
    <name type="scientific">Clostridium thermosuccinogenes</name>
    <dbReference type="NCBI Taxonomy" id="84032"/>
    <lineage>
        <taxon>Bacteria</taxon>
        <taxon>Bacillati</taxon>
        <taxon>Bacillota</taxon>
        <taxon>Clostridia</taxon>
        <taxon>Eubacteriales</taxon>
        <taxon>Clostridiaceae</taxon>
        <taxon>Clostridium</taxon>
    </lineage>
</organism>
<proteinExistence type="inferred from homology"/>
<evidence type="ECO:0000313" key="6">
    <source>
        <dbReference type="Proteomes" id="UP000236151"/>
    </source>
</evidence>
<evidence type="ECO:0000259" key="4">
    <source>
        <dbReference type="Pfam" id="PF01814"/>
    </source>
</evidence>
<dbReference type="NCBIfam" id="TIGR02481">
    <property type="entry name" value="hemeryth_dom"/>
    <property type="match status" value="1"/>
</dbReference>
<dbReference type="SUPFAM" id="SSF47188">
    <property type="entry name" value="Hemerythrin-like"/>
    <property type="match status" value="1"/>
</dbReference>
<comment type="similarity">
    <text evidence="1">Belongs to the hemerythrin family.</text>
</comment>
<keyword evidence="6" id="KW-1185">Reference proteome</keyword>
<feature type="domain" description="Hemerythrin-like" evidence="4">
    <location>
        <begin position="13"/>
        <end position="129"/>
    </location>
</feature>